<evidence type="ECO:0000256" key="4">
    <source>
        <dbReference type="ARBA" id="ARBA00022679"/>
    </source>
</evidence>
<dbReference type="InterPro" id="IPR005467">
    <property type="entry name" value="His_kinase_dom"/>
</dbReference>
<keyword evidence="5" id="KW-0547">Nucleotide-binding</keyword>
<keyword evidence="3" id="KW-0597">Phosphoprotein</keyword>
<keyword evidence="4" id="KW-0808">Transferase</keyword>
<keyword evidence="9" id="KW-1133">Transmembrane helix</keyword>
<dbReference type="InterPro" id="IPR003661">
    <property type="entry name" value="HisK_dim/P_dom"/>
</dbReference>
<proteinExistence type="predicted"/>
<dbReference type="AlphaFoldDB" id="A0A6S6UEV5"/>
<evidence type="ECO:0000256" key="6">
    <source>
        <dbReference type="ARBA" id="ARBA00022777"/>
    </source>
</evidence>
<dbReference type="SUPFAM" id="SSF55874">
    <property type="entry name" value="ATPase domain of HSP90 chaperone/DNA topoisomerase II/histidine kinase"/>
    <property type="match status" value="1"/>
</dbReference>
<comment type="catalytic activity">
    <reaction evidence="1">
        <text>ATP + protein L-histidine = ADP + protein N-phospho-L-histidine.</text>
        <dbReference type="EC" id="2.7.13.3"/>
    </reaction>
</comment>
<dbReference type="PRINTS" id="PR00344">
    <property type="entry name" value="BCTRLSENSOR"/>
</dbReference>
<dbReference type="CDD" id="cd00075">
    <property type="entry name" value="HATPase"/>
    <property type="match status" value="1"/>
</dbReference>
<dbReference type="EC" id="2.7.13.3" evidence="2"/>
<evidence type="ECO:0000256" key="3">
    <source>
        <dbReference type="ARBA" id="ARBA00022553"/>
    </source>
</evidence>
<dbReference type="Pfam" id="PF02518">
    <property type="entry name" value="HATPase_c"/>
    <property type="match status" value="1"/>
</dbReference>
<dbReference type="SMART" id="SM00387">
    <property type="entry name" value="HATPase_c"/>
    <property type="match status" value="1"/>
</dbReference>
<evidence type="ECO:0000256" key="1">
    <source>
        <dbReference type="ARBA" id="ARBA00000085"/>
    </source>
</evidence>
<dbReference type="GO" id="GO:0005524">
    <property type="term" value="F:ATP binding"/>
    <property type="evidence" value="ECO:0007669"/>
    <property type="project" value="UniProtKB-KW"/>
</dbReference>
<name>A0A6S6UEV5_9BACT</name>
<feature type="domain" description="Histidine kinase" evidence="10">
    <location>
        <begin position="187"/>
        <end position="395"/>
    </location>
</feature>
<organism evidence="11">
    <name type="scientific">uncultured Aureispira sp</name>
    <dbReference type="NCBI Taxonomy" id="1331704"/>
    <lineage>
        <taxon>Bacteria</taxon>
        <taxon>Pseudomonadati</taxon>
        <taxon>Bacteroidota</taxon>
        <taxon>Saprospiria</taxon>
        <taxon>Saprospirales</taxon>
        <taxon>Saprospiraceae</taxon>
        <taxon>Aureispira</taxon>
        <taxon>environmental samples</taxon>
    </lineage>
</organism>
<evidence type="ECO:0000256" key="8">
    <source>
        <dbReference type="ARBA" id="ARBA00023012"/>
    </source>
</evidence>
<dbReference type="GO" id="GO:0000155">
    <property type="term" value="F:phosphorelay sensor kinase activity"/>
    <property type="evidence" value="ECO:0007669"/>
    <property type="project" value="InterPro"/>
</dbReference>
<evidence type="ECO:0000256" key="2">
    <source>
        <dbReference type="ARBA" id="ARBA00012438"/>
    </source>
</evidence>
<keyword evidence="9" id="KW-0812">Transmembrane</keyword>
<reference evidence="11" key="1">
    <citation type="submission" date="2020-01" db="EMBL/GenBank/DDBJ databases">
        <authorList>
            <person name="Meier V. D."/>
            <person name="Meier V D."/>
        </authorList>
    </citation>
    <scope>NUCLEOTIDE SEQUENCE</scope>
    <source>
        <strain evidence="11">HLG_WM_MAG_10</strain>
    </source>
</reference>
<dbReference type="PANTHER" id="PTHR43065">
    <property type="entry name" value="SENSOR HISTIDINE KINASE"/>
    <property type="match status" value="1"/>
</dbReference>
<keyword evidence="8" id="KW-0902">Two-component regulatory system</keyword>
<dbReference type="InterPro" id="IPR004358">
    <property type="entry name" value="Sig_transdc_His_kin-like_C"/>
</dbReference>
<evidence type="ECO:0000313" key="11">
    <source>
        <dbReference type="EMBL" id="CAA6828164.1"/>
    </source>
</evidence>
<evidence type="ECO:0000259" key="10">
    <source>
        <dbReference type="PROSITE" id="PS50109"/>
    </source>
</evidence>
<feature type="transmembrane region" description="Helical" evidence="9">
    <location>
        <begin position="12"/>
        <end position="30"/>
    </location>
</feature>
<dbReference type="PROSITE" id="PS50109">
    <property type="entry name" value="HIS_KIN"/>
    <property type="match status" value="1"/>
</dbReference>
<dbReference type="CDD" id="cd00082">
    <property type="entry name" value="HisKA"/>
    <property type="match status" value="1"/>
</dbReference>
<protein>
    <recommendedName>
        <fullName evidence="2">histidine kinase</fullName>
        <ecNumber evidence="2">2.7.13.3</ecNumber>
    </recommendedName>
</protein>
<dbReference type="Gene3D" id="3.30.565.10">
    <property type="entry name" value="Histidine kinase-like ATPase, C-terminal domain"/>
    <property type="match status" value="1"/>
</dbReference>
<dbReference type="EMBL" id="CACVAQ010000423">
    <property type="protein sequence ID" value="CAA6828164.1"/>
    <property type="molecule type" value="Genomic_DNA"/>
</dbReference>
<evidence type="ECO:0000256" key="7">
    <source>
        <dbReference type="ARBA" id="ARBA00022840"/>
    </source>
</evidence>
<gene>
    <name evidence="11" type="ORF">HELGO_WM22316</name>
</gene>
<dbReference type="InterPro" id="IPR003594">
    <property type="entry name" value="HATPase_dom"/>
</dbReference>
<evidence type="ECO:0000256" key="5">
    <source>
        <dbReference type="ARBA" id="ARBA00022741"/>
    </source>
</evidence>
<keyword evidence="6 11" id="KW-0418">Kinase</keyword>
<accession>A0A6S6UEV5</accession>
<keyword evidence="7" id="KW-0067">ATP-binding</keyword>
<feature type="transmembrane region" description="Helical" evidence="9">
    <location>
        <begin position="149"/>
        <end position="169"/>
    </location>
</feature>
<keyword evidence="9" id="KW-0472">Membrane</keyword>
<dbReference type="InterPro" id="IPR036890">
    <property type="entry name" value="HATPase_C_sf"/>
</dbReference>
<evidence type="ECO:0000256" key="9">
    <source>
        <dbReference type="SAM" id="Phobius"/>
    </source>
</evidence>
<sequence length="401" mass="46359">MKKLKLYERTRWRLALIVIALVVVAASISYTNTVVYELKLDEEKRVKLWFEAQQAMFDATPEEEEFCDITLNLSIIENNSDIPIILTDEYYRIIDVMNYGNKDLLKDTAYFNAEIAYLSKYQKPILIENEIIKNYVFYRQSTLITSLEWFPYFQFALLGVLILLAYFTFSFNREAEQERVWVGMAKETAHQLGTPLSSLLGWIQNINMMYPEDENLLMIADEMNTDVELLRLVADRFSKIGTVPKLEPINIYDNLNKHLLYVQQRASRKITFDFPDPAAQAPLRVNISPLLFDWVVENLLKNALDASEGKGQIKARVTDGEYFVHIDISDAGKGIPKRSFKTVFQPGYSTKKRGWGLGLSLCKRIVEKYHNGKIFVLKSTEGKGTTFRIQLPQIKEPIETK</sequence>
<dbReference type="PANTHER" id="PTHR43065:SF10">
    <property type="entry name" value="PEROXIDE STRESS-ACTIVATED HISTIDINE KINASE MAK3"/>
    <property type="match status" value="1"/>
</dbReference>